<dbReference type="GO" id="GO:0000162">
    <property type="term" value="P:L-tryptophan biosynthetic process"/>
    <property type="evidence" value="ECO:0007669"/>
    <property type="project" value="TreeGrafter"/>
</dbReference>
<dbReference type="InterPro" id="IPR015890">
    <property type="entry name" value="Chorismate_C"/>
</dbReference>
<organism evidence="2 3">
    <name type="scientific">Bacteroides graminisolvens DSM 19988 = JCM 15093</name>
    <dbReference type="NCBI Taxonomy" id="1121097"/>
    <lineage>
        <taxon>Bacteria</taxon>
        <taxon>Pseudomonadati</taxon>
        <taxon>Bacteroidota</taxon>
        <taxon>Bacteroidia</taxon>
        <taxon>Bacteroidales</taxon>
        <taxon>Bacteroidaceae</taxon>
        <taxon>Bacteroides</taxon>
    </lineage>
</organism>
<dbReference type="NCBIfam" id="NF005486">
    <property type="entry name" value="PRK07093.1"/>
    <property type="match status" value="1"/>
</dbReference>
<dbReference type="Proteomes" id="UP000027601">
    <property type="component" value="Unassembled WGS sequence"/>
</dbReference>
<dbReference type="Pfam" id="PF00425">
    <property type="entry name" value="Chorismate_bind"/>
    <property type="match status" value="1"/>
</dbReference>
<dbReference type="STRING" id="1121097.GCA_000428125_01906"/>
<proteinExistence type="predicted"/>
<dbReference type="eggNOG" id="COG0147">
    <property type="taxonomic scope" value="Bacteria"/>
</dbReference>
<comment type="caution">
    <text evidence="2">The sequence shown here is derived from an EMBL/GenBank/DDBJ whole genome shotgun (WGS) entry which is preliminary data.</text>
</comment>
<evidence type="ECO:0000313" key="3">
    <source>
        <dbReference type="Proteomes" id="UP000027601"/>
    </source>
</evidence>
<accession>A0A069D398</accession>
<keyword evidence="3" id="KW-1185">Reference proteome</keyword>
<dbReference type="InterPro" id="IPR019999">
    <property type="entry name" value="Anth_synth_I-like"/>
</dbReference>
<dbReference type="GO" id="GO:0046820">
    <property type="term" value="F:4-amino-4-deoxychorismate synthase activity"/>
    <property type="evidence" value="ECO:0007669"/>
    <property type="project" value="TreeGrafter"/>
</dbReference>
<dbReference type="EMBL" id="BAJS01000010">
    <property type="protein sequence ID" value="GAK36805.1"/>
    <property type="molecule type" value="Genomic_DNA"/>
</dbReference>
<gene>
    <name evidence="2" type="ORF">JCM15093_1998</name>
</gene>
<protein>
    <submittedName>
        <fullName evidence="2">Para-aminobenzoate synthase, aminase component</fullName>
    </submittedName>
</protein>
<evidence type="ECO:0000313" key="2">
    <source>
        <dbReference type="EMBL" id="GAK36805.1"/>
    </source>
</evidence>
<dbReference type="AlphaFoldDB" id="A0A069D398"/>
<dbReference type="Gene3D" id="3.60.120.10">
    <property type="entry name" value="Anthranilate synthase"/>
    <property type="match status" value="1"/>
</dbReference>
<sequence>MRLYNRINAIKRINQLAGKGVPFVFLINFEHNCSYIEETNAIDTDELLYQFGTKTNYQHTNTPVKPHPIVWSPSPIPFEEYQKAFHQVKNNILKGNSFLANLTCITPVESNLSLDDIFIHSEATYKIRLANHFVCFSPETFIKINNGIISSYPMKGTIRADLPRAAEKLLEDEKEMAEHATITDLIRNDLSMVAHKVSVTRYRYIDKLTTNSGKILQTSTEITGRLPDNYHQNLGNILFRLLPAGSITGAPKKKTTEIIKEAENYDRGFYTGIAGYFDGFSLDSTVMIRFVELQNGKLYFKSGGGITCQSNAISEYQEMIQKIYVPIY</sequence>
<dbReference type="InterPro" id="IPR005801">
    <property type="entry name" value="ADC_synthase"/>
</dbReference>
<dbReference type="RefSeq" id="WP_024996630.1">
    <property type="nucleotide sequence ID" value="NZ_ATZI01000006.1"/>
</dbReference>
<feature type="domain" description="Chorismate-utilising enzyme C-terminal" evidence="1">
    <location>
        <begin position="79"/>
        <end position="322"/>
    </location>
</feature>
<dbReference type="PRINTS" id="PR00095">
    <property type="entry name" value="ANTSNTHASEI"/>
</dbReference>
<dbReference type="OrthoDB" id="9803598at2"/>
<dbReference type="PANTHER" id="PTHR11236:SF50">
    <property type="entry name" value="AMINODEOXYCHORISMATE SYNTHASE COMPONENT 1"/>
    <property type="match status" value="1"/>
</dbReference>
<dbReference type="PANTHER" id="PTHR11236">
    <property type="entry name" value="AMINOBENZOATE/ANTHRANILATE SYNTHASE"/>
    <property type="match status" value="1"/>
</dbReference>
<dbReference type="SUPFAM" id="SSF56322">
    <property type="entry name" value="ADC synthase"/>
    <property type="match status" value="1"/>
</dbReference>
<reference evidence="2 3" key="1">
    <citation type="journal article" date="2015" name="Microbes Environ.">
        <title>Distribution and evolution of nitrogen fixation genes in the phylum bacteroidetes.</title>
        <authorList>
            <person name="Inoue J."/>
            <person name="Oshima K."/>
            <person name="Suda W."/>
            <person name="Sakamoto M."/>
            <person name="Iino T."/>
            <person name="Noda S."/>
            <person name="Hongoh Y."/>
            <person name="Hattori M."/>
            <person name="Ohkuma M."/>
        </authorList>
    </citation>
    <scope>NUCLEOTIDE SEQUENCE [LARGE SCALE GENOMIC DNA]</scope>
    <source>
        <strain evidence="2 3">JCM 15093</strain>
    </source>
</reference>
<evidence type="ECO:0000259" key="1">
    <source>
        <dbReference type="Pfam" id="PF00425"/>
    </source>
</evidence>
<name>A0A069D398_9BACE</name>